<proteinExistence type="predicted"/>
<comment type="caution">
    <text evidence="1">The sequence shown here is derived from an EMBL/GenBank/DDBJ whole genome shotgun (WGS) entry which is preliminary data.</text>
</comment>
<accession>A0ACC4E9P9</accession>
<organism evidence="1 2">
    <name type="scientific">Purpureocillium lilacinum</name>
    <name type="common">Paecilomyces lilacinus</name>
    <dbReference type="NCBI Taxonomy" id="33203"/>
    <lineage>
        <taxon>Eukaryota</taxon>
        <taxon>Fungi</taxon>
        <taxon>Dikarya</taxon>
        <taxon>Ascomycota</taxon>
        <taxon>Pezizomycotina</taxon>
        <taxon>Sordariomycetes</taxon>
        <taxon>Hypocreomycetidae</taxon>
        <taxon>Hypocreales</taxon>
        <taxon>Ophiocordycipitaceae</taxon>
        <taxon>Purpureocillium</taxon>
    </lineage>
</organism>
<evidence type="ECO:0000313" key="1">
    <source>
        <dbReference type="EMBL" id="KAL3964884.1"/>
    </source>
</evidence>
<reference evidence="1" key="1">
    <citation type="submission" date="2024-12" db="EMBL/GenBank/DDBJ databases">
        <title>Comparative genomics and development of molecular markers within Purpureocillium lilacinum and among Purpureocillium species.</title>
        <authorList>
            <person name="Yeh Z.-Y."/>
            <person name="Ni N.-T."/>
            <person name="Lo P.-H."/>
            <person name="Mushyakhwo K."/>
            <person name="Lin C.-F."/>
            <person name="Nai Y.-S."/>
        </authorList>
    </citation>
    <scope>NUCLEOTIDE SEQUENCE</scope>
    <source>
        <strain evidence="1">NCHU-NPUST-175</strain>
    </source>
</reference>
<protein>
    <submittedName>
        <fullName evidence="1">Uncharacterized protein</fullName>
    </submittedName>
</protein>
<dbReference type="EMBL" id="JBGNUJ010000002">
    <property type="protein sequence ID" value="KAL3964884.1"/>
    <property type="molecule type" value="Genomic_DNA"/>
</dbReference>
<dbReference type="Proteomes" id="UP001638806">
    <property type="component" value="Unassembled WGS sequence"/>
</dbReference>
<keyword evidence="2" id="KW-1185">Reference proteome</keyword>
<name>A0ACC4E9P9_PURLI</name>
<gene>
    <name evidence="1" type="ORF">ACCO45_001888</name>
</gene>
<sequence length="117" mass="12792">MALDKINSGVKQVAPRAANREACVDGGGLTQLLAEQKAEKERAAARRRSQEEVSANYLAFYGFQAASCVFSGDVLDGERVTVIALGVFGNRQWQMSNHIQDSSLVYYILAETLDAKH</sequence>
<evidence type="ECO:0000313" key="2">
    <source>
        <dbReference type="Proteomes" id="UP001638806"/>
    </source>
</evidence>